<dbReference type="RefSeq" id="WP_106393386.1">
    <property type="nucleotide sequence ID" value="NZ_PVNK01000177.1"/>
</dbReference>
<keyword evidence="2" id="KW-0732">Signal</keyword>
<feature type="region of interest" description="Disordered" evidence="1">
    <location>
        <begin position="420"/>
        <end position="464"/>
    </location>
</feature>
<feature type="signal peptide" evidence="2">
    <location>
        <begin position="1"/>
        <end position="29"/>
    </location>
</feature>
<dbReference type="OrthoDB" id="9765158at2"/>
<dbReference type="AlphaFoldDB" id="A0A2S9XNN2"/>
<dbReference type="SMART" id="SM00257">
    <property type="entry name" value="LysM"/>
    <property type="match status" value="1"/>
</dbReference>
<dbReference type="EMBL" id="PVNK01000177">
    <property type="protein sequence ID" value="PRP94476.1"/>
    <property type="molecule type" value="Genomic_DNA"/>
</dbReference>
<feature type="domain" description="LysM" evidence="3">
    <location>
        <begin position="108"/>
        <end position="156"/>
    </location>
</feature>
<dbReference type="CDD" id="cd00118">
    <property type="entry name" value="LysM"/>
    <property type="match status" value="1"/>
</dbReference>
<dbReference type="PANTHER" id="PTHR34700:SF4">
    <property type="entry name" value="PHAGE-LIKE ELEMENT PBSX PROTEIN XKDP"/>
    <property type="match status" value="1"/>
</dbReference>
<feature type="chain" id="PRO_5015568629" description="LysM domain-containing protein" evidence="2">
    <location>
        <begin position="30"/>
        <end position="464"/>
    </location>
</feature>
<evidence type="ECO:0000256" key="2">
    <source>
        <dbReference type="SAM" id="SignalP"/>
    </source>
</evidence>
<dbReference type="PROSITE" id="PS51782">
    <property type="entry name" value="LYSM"/>
    <property type="match status" value="1"/>
</dbReference>
<feature type="compositionally biased region" description="Gly residues" evidence="1">
    <location>
        <begin position="36"/>
        <end position="46"/>
    </location>
</feature>
<evidence type="ECO:0000313" key="5">
    <source>
        <dbReference type="Proteomes" id="UP000237968"/>
    </source>
</evidence>
<dbReference type="Proteomes" id="UP000237968">
    <property type="component" value="Unassembled WGS sequence"/>
</dbReference>
<gene>
    <name evidence="4" type="ORF">ENSA5_40950</name>
</gene>
<dbReference type="Gene3D" id="3.10.350.10">
    <property type="entry name" value="LysM domain"/>
    <property type="match status" value="1"/>
</dbReference>
<dbReference type="InterPro" id="IPR036779">
    <property type="entry name" value="LysM_dom_sf"/>
</dbReference>
<keyword evidence="5" id="KW-1185">Reference proteome</keyword>
<evidence type="ECO:0000259" key="3">
    <source>
        <dbReference type="PROSITE" id="PS51782"/>
    </source>
</evidence>
<dbReference type="Pfam" id="PF01476">
    <property type="entry name" value="LysM"/>
    <property type="match status" value="1"/>
</dbReference>
<reference evidence="4 5" key="1">
    <citation type="submission" date="2018-03" db="EMBL/GenBank/DDBJ databases">
        <title>Draft Genome Sequences of the Obligatory Marine Myxobacteria Enhygromyxa salina SWB005.</title>
        <authorList>
            <person name="Poehlein A."/>
            <person name="Moghaddam J.A."/>
            <person name="Harms H."/>
            <person name="Alanjari M."/>
            <person name="Koenig G.M."/>
            <person name="Daniel R."/>
            <person name="Schaeberle T.F."/>
        </authorList>
    </citation>
    <scope>NUCLEOTIDE SEQUENCE [LARGE SCALE GENOMIC DNA]</scope>
    <source>
        <strain evidence="4 5">SWB005</strain>
    </source>
</reference>
<sequence length="464" mass="50317">MRLSLRTSLPGLFLLFAAVELSTAGTAAASPPSNDGGAGASVGIGGFSPPPQGEYDPSTTSDPGLLDRPRAQAADQTYGPSGQGDQLGYDIIDVGLYAENGWEQTTPDYHIVQEGDTLSGICAYYYGDMYLWPKVWSYNPHITNAHWIFPGDRIRLTDPYDTVTGPGGDGLSFAETYDPSQPSSQTYLLERYAFIDEEEIDQAMEITGGAEAAIMMGTLDTAYISYKPENPPIPGERLSVYRKKKAVYDIKVKGKKQKHKQGKRIGWLVEVVGEVYVRDVAEKSAEAEVVDAVRPVERGQRVGELKTRFARVSPATNDVTLNGLVVETIREQTINGETQFVIVNLGAQDGIRRGNTLEVVQKGDAYTPDHRLHQPYDKGHPRRVVAQLLVLQIEGDSALTVVTDSTREIVTGDHVEIIAAGEEAPDFDPYEASKRSERRASADGSTRSGDGEASASGELELGGS</sequence>
<feature type="compositionally biased region" description="Basic and acidic residues" evidence="1">
    <location>
        <begin position="431"/>
        <end position="441"/>
    </location>
</feature>
<organism evidence="4 5">
    <name type="scientific">Enhygromyxa salina</name>
    <dbReference type="NCBI Taxonomy" id="215803"/>
    <lineage>
        <taxon>Bacteria</taxon>
        <taxon>Pseudomonadati</taxon>
        <taxon>Myxococcota</taxon>
        <taxon>Polyangia</taxon>
        <taxon>Nannocystales</taxon>
        <taxon>Nannocystaceae</taxon>
        <taxon>Enhygromyxa</taxon>
    </lineage>
</organism>
<dbReference type="InterPro" id="IPR018392">
    <property type="entry name" value="LysM"/>
</dbReference>
<dbReference type="PANTHER" id="PTHR34700">
    <property type="entry name" value="POTASSIUM BINDING PROTEIN KBP"/>
    <property type="match status" value="1"/>
</dbReference>
<protein>
    <recommendedName>
        <fullName evidence="3">LysM domain-containing protein</fullName>
    </recommendedName>
</protein>
<proteinExistence type="predicted"/>
<dbReference type="InterPro" id="IPR052196">
    <property type="entry name" value="Bact_Kbp"/>
</dbReference>
<comment type="caution">
    <text evidence="4">The sequence shown here is derived from an EMBL/GenBank/DDBJ whole genome shotgun (WGS) entry which is preliminary data.</text>
</comment>
<evidence type="ECO:0000313" key="4">
    <source>
        <dbReference type="EMBL" id="PRP94476.1"/>
    </source>
</evidence>
<feature type="region of interest" description="Disordered" evidence="1">
    <location>
        <begin position="26"/>
        <end position="67"/>
    </location>
</feature>
<accession>A0A2S9XNN2</accession>
<name>A0A2S9XNN2_9BACT</name>
<evidence type="ECO:0000256" key="1">
    <source>
        <dbReference type="SAM" id="MobiDB-lite"/>
    </source>
</evidence>